<comment type="caution">
    <text evidence="16">The sequence shown here is derived from an EMBL/GenBank/DDBJ whole genome shotgun (WGS) entry which is preliminary data.</text>
</comment>
<keyword evidence="16" id="KW-0378">Hydrolase</keyword>
<comment type="function">
    <text evidence="11 13">F(1)F(0) ATP synthase produces ATP from ADP in the presence of a proton or sodium gradient. F-type ATPases consist of two structural domains, F(1) containing the extramembraneous catalytic core and F(0) containing the membrane proton channel, linked together by a central stalk and a peripheral stalk. During catalysis, ATP synthesis in the catalytic domain of F(1) is coupled via a rotary mechanism of the central stalk subunits to proton translocation.</text>
</comment>
<dbReference type="GO" id="GO:0012505">
    <property type="term" value="C:endomembrane system"/>
    <property type="evidence" value="ECO:0007669"/>
    <property type="project" value="UniProtKB-SubCell"/>
</dbReference>
<dbReference type="Gene3D" id="6.10.250.1580">
    <property type="match status" value="1"/>
</dbReference>
<dbReference type="RefSeq" id="WP_003079479.1">
    <property type="nucleotide sequence ID" value="NZ_AEUW02000001.1"/>
</dbReference>
<keyword evidence="15" id="KW-0175">Coiled coil</keyword>
<keyword evidence="8 13" id="KW-0406">Ion transport</keyword>
<keyword evidence="17" id="KW-1185">Reference proteome</keyword>
<evidence type="ECO:0000256" key="9">
    <source>
        <dbReference type="ARBA" id="ARBA00023136"/>
    </source>
</evidence>
<dbReference type="InterPro" id="IPR005864">
    <property type="entry name" value="ATP_synth_F0_bsu_bac"/>
</dbReference>
<evidence type="ECO:0000313" key="17">
    <source>
        <dbReference type="Proteomes" id="UP000003573"/>
    </source>
</evidence>
<comment type="subcellular location">
    <subcellularLocation>
        <location evidence="13">Cell membrane</location>
        <topology evidence="13">Single-pass membrane protein</topology>
    </subcellularLocation>
    <subcellularLocation>
        <location evidence="12">Endomembrane system</location>
        <topology evidence="12">Single-pass membrane protein</topology>
    </subcellularLocation>
</comment>
<dbReference type="EMBL" id="AEUW02000001">
    <property type="protein sequence ID" value="EHJ51994.1"/>
    <property type="molecule type" value="Genomic_DNA"/>
</dbReference>
<keyword evidence="9 13" id="KW-0472">Membrane</keyword>
<evidence type="ECO:0000256" key="3">
    <source>
        <dbReference type="ARBA" id="ARBA00022475"/>
    </source>
</evidence>
<dbReference type="GO" id="GO:0005886">
    <property type="term" value="C:plasma membrane"/>
    <property type="evidence" value="ECO:0007669"/>
    <property type="project" value="UniProtKB-SubCell"/>
</dbReference>
<dbReference type="GO" id="GO:0016787">
    <property type="term" value="F:hydrolase activity"/>
    <property type="evidence" value="ECO:0007669"/>
    <property type="project" value="UniProtKB-KW"/>
</dbReference>
<keyword evidence="10 13" id="KW-0066">ATP synthesis</keyword>
<dbReference type="InterPro" id="IPR002146">
    <property type="entry name" value="ATP_synth_b/b'su_bac/chlpt"/>
</dbReference>
<dbReference type="PANTHER" id="PTHR33445">
    <property type="entry name" value="ATP SYNTHASE SUBUNIT B', CHLOROPLASTIC"/>
    <property type="match status" value="1"/>
</dbReference>
<evidence type="ECO:0000256" key="2">
    <source>
        <dbReference type="ARBA" id="ARBA00022448"/>
    </source>
</evidence>
<evidence type="ECO:0000256" key="13">
    <source>
        <dbReference type="HAMAP-Rule" id="MF_01398"/>
    </source>
</evidence>
<dbReference type="CDD" id="cd06503">
    <property type="entry name" value="ATP-synt_Fo_b"/>
    <property type="match status" value="1"/>
</dbReference>
<dbReference type="Pfam" id="PF00430">
    <property type="entry name" value="ATP-synt_B"/>
    <property type="match status" value="1"/>
</dbReference>
<evidence type="ECO:0000256" key="4">
    <source>
        <dbReference type="ARBA" id="ARBA00022547"/>
    </source>
</evidence>
<proteinExistence type="inferred from homology"/>
<dbReference type="SUPFAM" id="SSF81573">
    <property type="entry name" value="F1F0 ATP synthase subunit B, membrane domain"/>
    <property type="match status" value="1"/>
</dbReference>
<dbReference type="STRING" id="764298.STRMA_0964"/>
<evidence type="ECO:0000256" key="5">
    <source>
        <dbReference type="ARBA" id="ARBA00022692"/>
    </source>
</evidence>
<sequence>MSMLINSTSLGNLIITTGSVILLFILIKRFAWKQLTGIFEARDKKIADDIDSAQSARQEAEVLAQKRETELSNAKDEANQIVTDAKATGEAKGRQIVTDAREQADQLKEKANQDIEQDKAEALSSVKEEVADLSVRLAEKIMASKLDKEAQSNLIDSYLDDLGDA</sequence>
<keyword evidence="6 13" id="KW-0375">Hydrogen ion transport</keyword>
<evidence type="ECO:0000256" key="11">
    <source>
        <dbReference type="ARBA" id="ARBA00025198"/>
    </source>
</evidence>
<comment type="function">
    <text evidence="13">Component of the F(0) channel, it forms part of the peripheral stalk, linking F(1) to F(0).</text>
</comment>
<keyword evidence="5 13" id="KW-0812">Transmembrane</keyword>
<feature type="coiled-coil region" evidence="15">
    <location>
        <begin position="57"/>
        <end position="121"/>
    </location>
</feature>
<evidence type="ECO:0000256" key="12">
    <source>
        <dbReference type="ARBA" id="ARBA00037847"/>
    </source>
</evidence>
<dbReference type="HAMAP" id="MF_01398">
    <property type="entry name" value="ATP_synth_b_bprime"/>
    <property type="match status" value="1"/>
</dbReference>
<comment type="subunit">
    <text evidence="13">F-type ATPases have 2 components, F(1) - the catalytic core - and F(0) - the membrane proton channel. F(1) has five subunits: alpha(3), beta(3), gamma(1), delta(1), epsilon(1). F(0) has three main subunits: a(1), b(2) and c(10-14). The alpha and beta chains form an alternating ring which encloses part of the gamma chain. F(1) is attached to F(0) by a central stalk formed by the gamma and epsilon chains, while a peripheral stalk is formed by the delta and b chains.</text>
</comment>
<dbReference type="GO" id="GO:0046961">
    <property type="term" value="F:proton-transporting ATPase activity, rotational mechanism"/>
    <property type="evidence" value="ECO:0007669"/>
    <property type="project" value="TreeGrafter"/>
</dbReference>
<dbReference type="GO" id="GO:0046933">
    <property type="term" value="F:proton-transporting ATP synthase activity, rotational mechanism"/>
    <property type="evidence" value="ECO:0007669"/>
    <property type="project" value="UniProtKB-UniRule"/>
</dbReference>
<evidence type="ECO:0000256" key="1">
    <source>
        <dbReference type="ARBA" id="ARBA00005513"/>
    </source>
</evidence>
<keyword evidence="2 13" id="KW-0813">Transport</keyword>
<keyword evidence="7 13" id="KW-1133">Transmembrane helix</keyword>
<evidence type="ECO:0000256" key="8">
    <source>
        <dbReference type="ARBA" id="ARBA00023065"/>
    </source>
</evidence>
<evidence type="ECO:0000256" key="10">
    <source>
        <dbReference type="ARBA" id="ARBA00023310"/>
    </source>
</evidence>
<dbReference type="Proteomes" id="UP000003573">
    <property type="component" value="Unassembled WGS sequence"/>
</dbReference>
<dbReference type="OrthoDB" id="282095at2"/>
<evidence type="ECO:0000256" key="14">
    <source>
        <dbReference type="RuleBase" id="RU003848"/>
    </source>
</evidence>
<keyword evidence="3 13" id="KW-1003">Cell membrane</keyword>
<evidence type="ECO:0000256" key="7">
    <source>
        <dbReference type="ARBA" id="ARBA00022989"/>
    </source>
</evidence>
<dbReference type="GO" id="GO:0045259">
    <property type="term" value="C:proton-transporting ATP synthase complex"/>
    <property type="evidence" value="ECO:0007669"/>
    <property type="project" value="UniProtKB-KW"/>
</dbReference>
<dbReference type="eggNOG" id="COG0711">
    <property type="taxonomic scope" value="Bacteria"/>
</dbReference>
<feature type="transmembrane region" description="Helical" evidence="13">
    <location>
        <begin position="12"/>
        <end position="32"/>
    </location>
</feature>
<accession>G5JWJ2</accession>
<organism evidence="16 17">
    <name type="scientific">Streptococcus macacae NCTC 11558</name>
    <dbReference type="NCBI Taxonomy" id="764298"/>
    <lineage>
        <taxon>Bacteria</taxon>
        <taxon>Bacillati</taxon>
        <taxon>Bacillota</taxon>
        <taxon>Bacilli</taxon>
        <taxon>Lactobacillales</taxon>
        <taxon>Streptococcaceae</taxon>
        <taxon>Streptococcus</taxon>
    </lineage>
</organism>
<gene>
    <name evidence="13 16" type="primary">atpF</name>
    <name evidence="16" type="ORF">STRMA_0964</name>
</gene>
<dbReference type="PANTHER" id="PTHR33445:SF1">
    <property type="entry name" value="ATP SYNTHASE SUBUNIT B"/>
    <property type="match status" value="1"/>
</dbReference>
<reference evidence="16 17" key="1">
    <citation type="journal article" date="2014" name="Int. J. Syst. Evol. Microbiol.">
        <title>Phylogenomics and the dynamic genome evolution of the genus Streptococcus.</title>
        <authorList>
            <consortium name="The Broad Institute Genome Sequencing Platform"/>
            <person name="Richards V.P."/>
            <person name="Palmer S.R."/>
            <person name="Pavinski Bitar P.D."/>
            <person name="Qin X."/>
            <person name="Weinstock G.M."/>
            <person name="Highlander S.K."/>
            <person name="Town C.D."/>
            <person name="Burne R.A."/>
            <person name="Stanhope M.J."/>
        </authorList>
    </citation>
    <scope>NUCLEOTIDE SEQUENCE [LARGE SCALE GENOMIC DNA]</scope>
    <source>
        <strain evidence="16 17">NCTC 11558</strain>
    </source>
</reference>
<evidence type="ECO:0000256" key="6">
    <source>
        <dbReference type="ARBA" id="ARBA00022781"/>
    </source>
</evidence>
<protein>
    <recommendedName>
        <fullName evidence="13">ATP synthase subunit b</fullName>
    </recommendedName>
    <alternativeName>
        <fullName evidence="13">ATP synthase F(0) sector subunit b</fullName>
    </alternativeName>
    <alternativeName>
        <fullName evidence="13">ATPase subunit I</fullName>
    </alternativeName>
    <alternativeName>
        <fullName evidence="13">F-type ATPase subunit b</fullName>
        <shortName evidence="13">F-ATPase subunit b</shortName>
    </alternativeName>
</protein>
<keyword evidence="4 13" id="KW-0138">CF(0)</keyword>
<dbReference type="AlphaFoldDB" id="G5JWJ2"/>
<name>G5JWJ2_9STRE</name>
<comment type="similarity">
    <text evidence="1 13 14">Belongs to the ATPase B chain family.</text>
</comment>
<evidence type="ECO:0000256" key="15">
    <source>
        <dbReference type="SAM" id="Coils"/>
    </source>
</evidence>
<dbReference type="NCBIfam" id="TIGR01144">
    <property type="entry name" value="ATP_synt_b"/>
    <property type="match status" value="1"/>
</dbReference>
<evidence type="ECO:0000313" key="16">
    <source>
        <dbReference type="EMBL" id="EHJ51994.1"/>
    </source>
</evidence>
<dbReference type="InterPro" id="IPR050059">
    <property type="entry name" value="ATP_synthase_B_chain"/>
</dbReference>
<dbReference type="InterPro" id="IPR028987">
    <property type="entry name" value="ATP_synth_B-like_membr_sf"/>
</dbReference>